<accession>A0AC61RBB9</accession>
<proteinExistence type="predicted"/>
<comment type="caution">
    <text evidence="1">The sequence shown here is derived from an EMBL/GenBank/DDBJ whole genome shotgun (WGS) entry which is preliminary data.</text>
</comment>
<evidence type="ECO:0000313" key="2">
    <source>
        <dbReference type="Proteomes" id="UP000306319"/>
    </source>
</evidence>
<dbReference type="EMBL" id="SRYB01000062">
    <property type="protein sequence ID" value="TGY75415.1"/>
    <property type="molecule type" value="Genomic_DNA"/>
</dbReference>
<evidence type="ECO:0000313" key="1">
    <source>
        <dbReference type="EMBL" id="TGY75415.1"/>
    </source>
</evidence>
<sequence length="696" mass="78039">MNKLTATMGGMLLPLVLGGCQDTGQSSDKVIGKPEIQVIDGKVTAEVLEAFGRISSPLPSPDGSKIIFLLAYESIEENKSNSEIYSMDADGSNMKRLTETSSSESNIRWIDNGNKIAYLRKDDKTGKVQLHIMNADGSGVKCLSDVQNGIESFEISPDETKIIFSSTIAAYNKDEDLFKGLDKTSGRVVNDLMYKHWDEWVDNIPHPFIADFSEKGISESVDIMAGEPYECPMRPFGGADAFAWSPDSKSLVYVSRKLKGQDYAFSTNSDLYLYDIEGKTTKNLTEGNMGYDTNPQFSPDGKTLAWLSMQTPKYESDKKRLMLMDMSSGTKTDLTENWDYWPENFQWAKNGSKIWFNGYFQGVSPVFSIDVKTCKIDTVAMDVCDFADVVPVADNAVIALRHSMRYPNEICLVSDSGVKQLTEINSELLSQLKLGEVKKVMVPTSDGKEMLTWVVLPPDFDPAKKYPAILYCQGGPQSAVSQFWSYRWNMMIMASNGYIVILPNRRGLPGFGTEWNRQISGDYGGQNMKDYLSAADYMAKESYVDEKKMAAVGASYGGFSVYWLAGHHEGRFAAFIAHAGIFNLEAQYLETEEMFFADFDLGGPFWDKENAIAQRTYANSPHKYVNNWSAPILVTVGELDYRILASQGMMAFNAAKMHGLEAEMLVFPNENHWVLQPQNAVLWQRVFFKFLDKYLK</sequence>
<protein>
    <submittedName>
        <fullName evidence="1">S9 family peptidase</fullName>
    </submittedName>
</protein>
<keyword evidence="2" id="KW-1185">Reference proteome</keyword>
<name>A0AC61RBB9_9BACT</name>
<gene>
    <name evidence="1" type="ORF">E5331_19920</name>
</gene>
<organism evidence="1 2">
    <name type="scientific">Lepagella muris</name>
    <dbReference type="NCBI Taxonomy" id="3032870"/>
    <lineage>
        <taxon>Bacteria</taxon>
        <taxon>Pseudomonadati</taxon>
        <taxon>Bacteroidota</taxon>
        <taxon>Bacteroidia</taxon>
        <taxon>Bacteroidales</taxon>
        <taxon>Muribaculaceae</taxon>
        <taxon>Lepagella</taxon>
    </lineage>
</organism>
<dbReference type="Proteomes" id="UP000306319">
    <property type="component" value="Unassembled WGS sequence"/>
</dbReference>
<reference evidence="1" key="1">
    <citation type="submission" date="2019-04" db="EMBL/GenBank/DDBJ databases">
        <title>Microbes associate with the intestines of laboratory mice.</title>
        <authorList>
            <person name="Navarre W."/>
            <person name="Wong E."/>
            <person name="Huang K."/>
            <person name="Tropini C."/>
            <person name="Ng K."/>
            <person name="Yu B."/>
        </authorList>
    </citation>
    <scope>NUCLEOTIDE SEQUENCE</scope>
    <source>
        <strain evidence="1">NM04_E33</strain>
    </source>
</reference>